<evidence type="ECO:0000313" key="2">
    <source>
        <dbReference type="EMBL" id="MBU3806454.1"/>
    </source>
</evidence>
<reference evidence="2" key="2">
    <citation type="submission" date="2021-04" db="EMBL/GenBank/DDBJ databases">
        <authorList>
            <person name="Gilroy R."/>
        </authorList>
    </citation>
    <scope>NUCLEOTIDE SEQUENCE</scope>
    <source>
        <strain evidence="2">B5_2728</strain>
    </source>
</reference>
<gene>
    <name evidence="2" type="ORF">H9882_06135</name>
</gene>
<feature type="transmembrane region" description="Helical" evidence="1">
    <location>
        <begin position="365"/>
        <end position="383"/>
    </location>
</feature>
<feature type="transmembrane region" description="Helical" evidence="1">
    <location>
        <begin position="336"/>
        <end position="353"/>
    </location>
</feature>
<dbReference type="AlphaFoldDB" id="A0A948WRH2"/>
<keyword evidence="1" id="KW-0812">Transmembrane</keyword>
<evidence type="ECO:0000256" key="1">
    <source>
        <dbReference type="SAM" id="Phobius"/>
    </source>
</evidence>
<feature type="transmembrane region" description="Helical" evidence="1">
    <location>
        <begin position="81"/>
        <end position="102"/>
    </location>
</feature>
<comment type="caution">
    <text evidence="2">The sequence shown here is derived from an EMBL/GenBank/DDBJ whole genome shotgun (WGS) entry which is preliminary data.</text>
</comment>
<dbReference type="EMBL" id="JAHLFP010000051">
    <property type="protein sequence ID" value="MBU3806454.1"/>
    <property type="molecule type" value="Genomic_DNA"/>
</dbReference>
<keyword evidence="1" id="KW-0472">Membrane</keyword>
<feature type="transmembrane region" description="Helical" evidence="1">
    <location>
        <begin position="307"/>
        <end position="330"/>
    </location>
</feature>
<feature type="transmembrane region" description="Helical" evidence="1">
    <location>
        <begin position="174"/>
        <end position="193"/>
    </location>
</feature>
<sequence>MTQTTQKNKIWLALAPWLLPCAVYGLVWLVFGVRYEVNDDAILANIASGAYGPDSQYLVYMNIAIGWLLKPLYWLVPGFNWLYGLQTLGVLAALGVVCNLLCKKLGATRGLLVGLILLMLAGVDAFYSFQYVKNSGLYLITGFALLSEELGRWNRRTFAGIFWVVLGALVRDQMFVAVGALAAPLLLFRFIPLDGQGKKRAVTTMAALFALVGVLFGINALAYTLDDGWHAFQKYNQVRTRLSDFQLQYATPEHMAGLGYSANDLDVLKGWSFWDDQVFGAQQLEEISTTLPGNDPVRAAKETAYRLLFVLDGAPFHLFLVGASLVWLFFSRQTKSWVFPATALMFALLVFYLSLQGRYVHRVEYVLVVGTAVLGLLGCRWQEQPILHSLRSLAFCTACIACVCFPTWQTIRTDMIQYRIDRANRTGILEHITSKDHLYLADVDAVDILSGYDVLRPREKDFFSNIVEMGGWLSHAPHRIQTLAQYQVTHPYLDMVSREGVYLLDAYNVEAKRVYLDEHYSIQAEFESVATDGMFHMLQVVGKS</sequence>
<evidence type="ECO:0000313" key="3">
    <source>
        <dbReference type="Proteomes" id="UP000713596"/>
    </source>
</evidence>
<protein>
    <submittedName>
        <fullName evidence="2">Uncharacterized protein</fullName>
    </submittedName>
</protein>
<organism evidence="2 3">
    <name type="scientific">Candidatus Allofournierella pullistercoris</name>
    <dbReference type="NCBI Taxonomy" id="2838597"/>
    <lineage>
        <taxon>Bacteria</taxon>
        <taxon>Bacillati</taxon>
        <taxon>Bacillota</taxon>
        <taxon>Clostridia</taxon>
        <taxon>Eubacteriales</taxon>
        <taxon>Oscillospiraceae</taxon>
        <taxon>Allofournierella</taxon>
    </lineage>
</organism>
<keyword evidence="1" id="KW-1133">Transmembrane helix</keyword>
<feature type="transmembrane region" description="Helical" evidence="1">
    <location>
        <begin position="205"/>
        <end position="225"/>
    </location>
</feature>
<dbReference type="Proteomes" id="UP000713596">
    <property type="component" value="Unassembled WGS sequence"/>
</dbReference>
<proteinExistence type="predicted"/>
<feature type="transmembrane region" description="Helical" evidence="1">
    <location>
        <begin position="111"/>
        <end position="129"/>
    </location>
</feature>
<accession>A0A948WRH2</accession>
<name>A0A948WRH2_9FIRM</name>
<feature type="transmembrane region" description="Helical" evidence="1">
    <location>
        <begin position="389"/>
        <end position="408"/>
    </location>
</feature>
<reference evidence="2" key="1">
    <citation type="journal article" date="2021" name="PeerJ">
        <title>Extensive microbial diversity within the chicken gut microbiome revealed by metagenomics and culture.</title>
        <authorList>
            <person name="Gilroy R."/>
            <person name="Ravi A."/>
            <person name="Getino M."/>
            <person name="Pursley I."/>
            <person name="Horton D.L."/>
            <person name="Alikhan N.F."/>
            <person name="Baker D."/>
            <person name="Gharbi K."/>
            <person name="Hall N."/>
            <person name="Watson M."/>
            <person name="Adriaenssens E.M."/>
            <person name="Foster-Nyarko E."/>
            <person name="Jarju S."/>
            <person name="Secka A."/>
            <person name="Antonio M."/>
            <person name="Oren A."/>
            <person name="Chaudhuri R.R."/>
            <person name="La Ragione R."/>
            <person name="Hildebrand F."/>
            <person name="Pallen M.J."/>
        </authorList>
    </citation>
    <scope>NUCLEOTIDE SEQUENCE</scope>
    <source>
        <strain evidence="2">B5_2728</strain>
    </source>
</reference>
<feature type="transmembrane region" description="Helical" evidence="1">
    <location>
        <begin position="12"/>
        <end position="31"/>
    </location>
</feature>